<dbReference type="InterPro" id="IPR020843">
    <property type="entry name" value="ER"/>
</dbReference>
<dbReference type="PANTHER" id="PTHR11695">
    <property type="entry name" value="ALCOHOL DEHYDROGENASE RELATED"/>
    <property type="match status" value="1"/>
</dbReference>
<evidence type="ECO:0000313" key="9">
    <source>
        <dbReference type="Proteomes" id="UP001627154"/>
    </source>
</evidence>
<dbReference type="Pfam" id="PF08240">
    <property type="entry name" value="ADH_N"/>
    <property type="match status" value="1"/>
</dbReference>
<dbReference type="InterPro" id="IPR036291">
    <property type="entry name" value="NAD(P)-bd_dom_sf"/>
</dbReference>
<protein>
    <recommendedName>
        <fullName evidence="7">Enoyl reductase (ER) domain-containing protein</fullName>
    </recommendedName>
</protein>
<evidence type="ECO:0000256" key="6">
    <source>
        <dbReference type="SAM" id="Phobius"/>
    </source>
</evidence>
<dbReference type="InterPro" id="IPR013154">
    <property type="entry name" value="ADH-like_N"/>
</dbReference>
<evidence type="ECO:0000256" key="4">
    <source>
        <dbReference type="ARBA" id="ARBA00023002"/>
    </source>
</evidence>
<evidence type="ECO:0000256" key="3">
    <source>
        <dbReference type="ARBA" id="ARBA00022946"/>
    </source>
</evidence>
<dbReference type="Pfam" id="PF13602">
    <property type="entry name" value="ADH_zinc_N_2"/>
    <property type="match status" value="1"/>
</dbReference>
<dbReference type="CDD" id="cd08248">
    <property type="entry name" value="RTN4I1"/>
    <property type="match status" value="1"/>
</dbReference>
<keyword evidence="9" id="KW-1185">Reference proteome</keyword>
<organism evidence="8 9">
    <name type="scientific">Trichogramma kaykai</name>
    <dbReference type="NCBI Taxonomy" id="54128"/>
    <lineage>
        <taxon>Eukaryota</taxon>
        <taxon>Metazoa</taxon>
        <taxon>Ecdysozoa</taxon>
        <taxon>Arthropoda</taxon>
        <taxon>Hexapoda</taxon>
        <taxon>Insecta</taxon>
        <taxon>Pterygota</taxon>
        <taxon>Neoptera</taxon>
        <taxon>Endopterygota</taxon>
        <taxon>Hymenoptera</taxon>
        <taxon>Apocrita</taxon>
        <taxon>Proctotrupomorpha</taxon>
        <taxon>Chalcidoidea</taxon>
        <taxon>Trichogrammatidae</taxon>
        <taxon>Trichogramma</taxon>
    </lineage>
</organism>
<dbReference type="Proteomes" id="UP001627154">
    <property type="component" value="Unassembled WGS sequence"/>
</dbReference>
<dbReference type="SUPFAM" id="SSF50129">
    <property type="entry name" value="GroES-like"/>
    <property type="match status" value="1"/>
</dbReference>
<name>A0ABD2WMT2_9HYME</name>
<evidence type="ECO:0000313" key="8">
    <source>
        <dbReference type="EMBL" id="KAL3394418.1"/>
    </source>
</evidence>
<evidence type="ECO:0000256" key="2">
    <source>
        <dbReference type="ARBA" id="ARBA00010371"/>
    </source>
</evidence>
<dbReference type="InterPro" id="IPR050700">
    <property type="entry name" value="YIM1/Zinc_Alcohol_DH_Fams"/>
</dbReference>
<keyword evidence="4" id="KW-0560">Oxidoreductase</keyword>
<dbReference type="GO" id="GO:0005739">
    <property type="term" value="C:mitochondrion"/>
    <property type="evidence" value="ECO:0007669"/>
    <property type="project" value="UniProtKB-SubCell"/>
</dbReference>
<keyword evidence="6" id="KW-1133">Transmembrane helix</keyword>
<keyword evidence="3" id="KW-0809">Transit peptide</keyword>
<sequence>MEEIMFRLSNQLETLQIQASVSAQQGQQILGSWISQGQQTFKDLSDDLYGQEIKQFIQQIITWFQAELRKINYHLSTINLNPKYIYYRVLNFYSTKVSKREFIYFFTGMFIGGVIGHYWVLNRFSPKHLHHMKAIVCNHYIGVEGVSLIEDAEMPTIQKPNEILIQVKAASINEIDVQICSGYSRAYRKLLNSGRCKDLPVILGRDCAGVVIDIGHNVINFDVGDNVFVAVPSWSTGTMAEYIAVPENRVSKMPKILPYEAAASLPYSGCIAWHTIVNCSTIEIGNAHGKRVLVYGGSTPVGCILIQLVKVWGGYVVTICKPQAASVIKALGADEIILFNDTDIFKQLETRDKFDAIFYTGRQTVDDKILRKHLVPNGYYISTAPEYLISDSLGYITGSLFSGCIRIKLLLQNVFGASNCHWKEGSKLNSDFLQSLQMLADSKKLQPILDRIYTLNSVDQALSHILDSNAIGSTVIKFSQ</sequence>
<evidence type="ECO:0000259" key="7">
    <source>
        <dbReference type="SMART" id="SM00829"/>
    </source>
</evidence>
<keyword evidence="6" id="KW-0472">Membrane</keyword>
<reference evidence="8 9" key="1">
    <citation type="journal article" date="2024" name="bioRxiv">
        <title>A reference genome for Trichogramma kaykai: A tiny desert-dwelling parasitoid wasp with competing sex-ratio distorters.</title>
        <authorList>
            <person name="Culotta J."/>
            <person name="Lindsey A.R."/>
        </authorList>
    </citation>
    <scope>NUCLEOTIDE SEQUENCE [LARGE SCALE GENOMIC DNA]</scope>
    <source>
        <strain evidence="8 9">KSX58</strain>
    </source>
</reference>
<dbReference type="Gene3D" id="3.90.180.10">
    <property type="entry name" value="Medium-chain alcohol dehydrogenases, catalytic domain"/>
    <property type="match status" value="1"/>
</dbReference>
<accession>A0ABD2WMT2</accession>
<dbReference type="PANTHER" id="PTHR11695:SF645">
    <property type="entry name" value="RETICULON-4-INTERACTING PROTEIN 1, MITOCHONDRIAL-LIKE PROTEIN"/>
    <property type="match status" value="1"/>
</dbReference>
<proteinExistence type="inferred from homology"/>
<evidence type="ECO:0000256" key="5">
    <source>
        <dbReference type="ARBA" id="ARBA00023128"/>
    </source>
</evidence>
<keyword evidence="5" id="KW-0496">Mitochondrion</keyword>
<gene>
    <name evidence="8" type="ORF">TKK_011430</name>
</gene>
<evidence type="ECO:0000256" key="1">
    <source>
        <dbReference type="ARBA" id="ARBA00004173"/>
    </source>
</evidence>
<dbReference type="EMBL" id="JBJJXI010000092">
    <property type="protein sequence ID" value="KAL3394418.1"/>
    <property type="molecule type" value="Genomic_DNA"/>
</dbReference>
<dbReference type="Gene3D" id="3.40.50.720">
    <property type="entry name" value="NAD(P)-binding Rossmann-like Domain"/>
    <property type="match status" value="1"/>
</dbReference>
<dbReference type="AlphaFoldDB" id="A0ABD2WMT2"/>
<comment type="subcellular location">
    <subcellularLocation>
        <location evidence="1">Mitochondrion</location>
    </subcellularLocation>
</comment>
<dbReference type="SMART" id="SM00829">
    <property type="entry name" value="PKS_ER"/>
    <property type="match status" value="1"/>
</dbReference>
<dbReference type="GO" id="GO:0016491">
    <property type="term" value="F:oxidoreductase activity"/>
    <property type="evidence" value="ECO:0007669"/>
    <property type="project" value="UniProtKB-KW"/>
</dbReference>
<feature type="transmembrane region" description="Helical" evidence="6">
    <location>
        <begin position="102"/>
        <end position="121"/>
    </location>
</feature>
<dbReference type="SUPFAM" id="SSF51735">
    <property type="entry name" value="NAD(P)-binding Rossmann-fold domains"/>
    <property type="match status" value="1"/>
</dbReference>
<keyword evidence="6" id="KW-0812">Transmembrane</keyword>
<dbReference type="InterPro" id="IPR011032">
    <property type="entry name" value="GroES-like_sf"/>
</dbReference>
<feature type="domain" description="Enoyl reductase (ER)" evidence="7">
    <location>
        <begin position="142"/>
        <end position="476"/>
    </location>
</feature>
<comment type="similarity">
    <text evidence="2">Belongs to the zinc-containing alcohol dehydrogenase family. Quinone oxidoreductase subfamily.</text>
</comment>
<comment type="caution">
    <text evidence="8">The sequence shown here is derived from an EMBL/GenBank/DDBJ whole genome shotgun (WGS) entry which is preliminary data.</text>
</comment>
<dbReference type="InterPro" id="IPR037397">
    <property type="entry name" value="RTN4IP1"/>
</dbReference>